<evidence type="ECO:0000259" key="1">
    <source>
        <dbReference type="Pfam" id="PF12680"/>
    </source>
</evidence>
<reference evidence="2 3" key="1">
    <citation type="submission" date="2018-09" db="EMBL/GenBank/DDBJ databases">
        <title>YIM PH21274 draft genome.</title>
        <authorList>
            <person name="Miao C."/>
        </authorList>
    </citation>
    <scope>NUCLEOTIDE SEQUENCE [LARGE SCALE GENOMIC DNA]</scope>
    <source>
        <strain evidence="2 3">YIM PH 21724</strain>
    </source>
</reference>
<organism evidence="2 3">
    <name type="scientific">Nocardia panacis</name>
    <dbReference type="NCBI Taxonomy" id="2340916"/>
    <lineage>
        <taxon>Bacteria</taxon>
        <taxon>Bacillati</taxon>
        <taxon>Actinomycetota</taxon>
        <taxon>Actinomycetes</taxon>
        <taxon>Mycobacteriales</taxon>
        <taxon>Nocardiaceae</taxon>
        <taxon>Nocardia</taxon>
    </lineage>
</organism>
<protein>
    <submittedName>
        <fullName evidence="2">Steroid delta-isomerase</fullName>
    </submittedName>
</protein>
<dbReference type="Proteomes" id="UP000266677">
    <property type="component" value="Unassembled WGS sequence"/>
</dbReference>
<feature type="domain" description="SnoaL-like" evidence="1">
    <location>
        <begin position="9"/>
        <end position="109"/>
    </location>
</feature>
<dbReference type="Gene3D" id="3.10.450.50">
    <property type="match status" value="1"/>
</dbReference>
<dbReference type="EMBL" id="QZFU01000041">
    <property type="protein sequence ID" value="RJO69833.1"/>
    <property type="molecule type" value="Genomic_DNA"/>
</dbReference>
<accession>A0A3A4K9I9</accession>
<dbReference type="AlphaFoldDB" id="A0A3A4K9I9"/>
<gene>
    <name evidence="2" type="ORF">D5S18_28460</name>
</gene>
<keyword evidence="2" id="KW-0413">Isomerase</keyword>
<dbReference type="Pfam" id="PF12680">
    <property type="entry name" value="SnoaL_2"/>
    <property type="match status" value="1"/>
</dbReference>
<dbReference type="OrthoDB" id="459617at2"/>
<dbReference type="RefSeq" id="WP_120044203.1">
    <property type="nucleotide sequence ID" value="NZ_QZFU01000041.1"/>
</dbReference>
<evidence type="ECO:0000313" key="2">
    <source>
        <dbReference type="EMBL" id="RJO69833.1"/>
    </source>
</evidence>
<comment type="caution">
    <text evidence="2">The sequence shown here is derived from an EMBL/GenBank/DDBJ whole genome shotgun (WGS) entry which is preliminary data.</text>
</comment>
<dbReference type="InterPro" id="IPR037401">
    <property type="entry name" value="SnoaL-like"/>
</dbReference>
<dbReference type="SUPFAM" id="SSF54427">
    <property type="entry name" value="NTF2-like"/>
    <property type="match status" value="1"/>
</dbReference>
<proteinExistence type="predicted"/>
<sequence>MAQQIRATIERYVTAVGSGDTDDILALYAPEATVEDPVGTPIRTTREQLREFYDVLTGLERHAELHEDAVRIADRHAAFRFTLVTTVAGQRFTVSPIDVMEFDADGRILTMRAFWGSEDLRAEPI</sequence>
<dbReference type="InterPro" id="IPR032710">
    <property type="entry name" value="NTF2-like_dom_sf"/>
</dbReference>
<name>A0A3A4K9I9_9NOCA</name>
<dbReference type="GO" id="GO:0016853">
    <property type="term" value="F:isomerase activity"/>
    <property type="evidence" value="ECO:0007669"/>
    <property type="project" value="UniProtKB-KW"/>
</dbReference>
<evidence type="ECO:0000313" key="3">
    <source>
        <dbReference type="Proteomes" id="UP000266677"/>
    </source>
</evidence>
<keyword evidence="3" id="KW-1185">Reference proteome</keyword>